<protein>
    <recommendedName>
        <fullName evidence="2">DUF2007 domain-containing protein</fullName>
    </recommendedName>
</protein>
<sequence length="87" mass="9953">MDKRDKQYQEEKPQEEWKLLVEITESESIIIESLCRSLNIPVIKKYSGVTGYFKIVSCLPSIPVLIYVPASCLDKAKEALKTGFEDK</sequence>
<organism evidence="1">
    <name type="scientific">candidate division TA06 bacterium ADurb.Bin131</name>
    <dbReference type="NCBI Taxonomy" id="1852827"/>
    <lineage>
        <taxon>Bacteria</taxon>
        <taxon>Bacteria division TA06</taxon>
    </lineage>
</organism>
<gene>
    <name evidence="1" type="ORF">BWX89_01801</name>
</gene>
<comment type="caution">
    <text evidence="1">The sequence shown here is derived from an EMBL/GenBank/DDBJ whole genome shotgun (WGS) entry which is preliminary data.</text>
</comment>
<evidence type="ECO:0000313" key="1">
    <source>
        <dbReference type="EMBL" id="OQB71618.1"/>
    </source>
</evidence>
<dbReference type="EMBL" id="MWDQ01000153">
    <property type="protein sequence ID" value="OQB71618.1"/>
    <property type="molecule type" value="Genomic_DNA"/>
</dbReference>
<dbReference type="Proteomes" id="UP000485562">
    <property type="component" value="Unassembled WGS sequence"/>
</dbReference>
<accession>A0A1V6C3X4</accession>
<dbReference type="AlphaFoldDB" id="A0A1V6C3X4"/>
<proteinExistence type="predicted"/>
<evidence type="ECO:0008006" key="2">
    <source>
        <dbReference type="Google" id="ProtNLM"/>
    </source>
</evidence>
<name>A0A1V6C3X4_UNCT6</name>
<reference evidence="1" key="1">
    <citation type="submission" date="2017-02" db="EMBL/GenBank/DDBJ databases">
        <title>Delving into the versatile metabolic prowess of the omnipresent phylum Bacteroidetes.</title>
        <authorList>
            <person name="Nobu M.K."/>
            <person name="Mei R."/>
            <person name="Narihiro T."/>
            <person name="Kuroda K."/>
            <person name="Liu W.-T."/>
        </authorList>
    </citation>
    <scope>NUCLEOTIDE SEQUENCE</scope>
    <source>
        <strain evidence="1">ADurb.Bin131</strain>
    </source>
</reference>